<evidence type="ECO:0000313" key="4">
    <source>
        <dbReference type="Proteomes" id="UP000549394"/>
    </source>
</evidence>
<dbReference type="GO" id="GO:2000146">
    <property type="term" value="P:negative regulation of cell motility"/>
    <property type="evidence" value="ECO:0007669"/>
    <property type="project" value="TreeGrafter"/>
</dbReference>
<dbReference type="GO" id="GO:0035024">
    <property type="term" value="P:negative regulation of Rho protein signal transduction"/>
    <property type="evidence" value="ECO:0007669"/>
    <property type="project" value="TreeGrafter"/>
</dbReference>
<reference evidence="3 4" key="1">
    <citation type="submission" date="2020-08" db="EMBL/GenBank/DDBJ databases">
        <authorList>
            <person name="Hejnol A."/>
        </authorList>
    </citation>
    <scope>NUCLEOTIDE SEQUENCE [LARGE SCALE GENOMIC DNA]</scope>
</reference>
<evidence type="ECO:0000313" key="3">
    <source>
        <dbReference type="EMBL" id="CAD5118914.1"/>
    </source>
</evidence>
<accession>A0A7I8VTP8</accession>
<feature type="coiled-coil region" evidence="1">
    <location>
        <begin position="195"/>
        <end position="244"/>
    </location>
</feature>
<sequence>MSLEGGDLGLGKGLKPGGIPVDIPKEEEQKTRNIRLKTYKTLYGGRVEDNSISKGDDLLIGTSLKQQKKLFERQVAQLSLPGLSRDHHQYGLIDQTKDGRGNQSEEDSIAIQDKNVQRKLYEAQWEIERLTQDLEICKNQLDAKYKSIKLLQNQEVNRLQFELELRQSTLIGSQETWRERFDRVCKENSALFGILAQERREVEELRQKNRELERQTDDLKQVLNDREKKRFEFLERALSTEESDDEKPFTAEELAVLGTCNCRLDKKEPCRCAKTCVTLHRRLDSCRSQIFSIKQQRMEALLSVDAYRQAFEEQLNRNEKLLRDCSKTIQLPPLARENVLQFLRCIKHIDNTTKNNDDNPLDNVSDTDIFTILIEMISERNEALANQRLAVKILGTKVQEYEKLLKGKEQTNVINMKSLV</sequence>
<keyword evidence="1" id="KW-0175">Coiled coil</keyword>
<gene>
    <name evidence="3" type="ORF">DGYR_LOCUS7216</name>
</gene>
<organism evidence="3 4">
    <name type="scientific">Dimorphilus gyrociliatus</name>
    <dbReference type="NCBI Taxonomy" id="2664684"/>
    <lineage>
        <taxon>Eukaryota</taxon>
        <taxon>Metazoa</taxon>
        <taxon>Spiralia</taxon>
        <taxon>Lophotrochozoa</taxon>
        <taxon>Annelida</taxon>
        <taxon>Polychaeta</taxon>
        <taxon>Polychaeta incertae sedis</taxon>
        <taxon>Dinophilidae</taxon>
        <taxon>Dimorphilus</taxon>
    </lineage>
</organism>
<dbReference type="GO" id="GO:0005737">
    <property type="term" value="C:cytoplasm"/>
    <property type="evidence" value="ECO:0007669"/>
    <property type="project" value="TreeGrafter"/>
</dbReference>
<dbReference type="EMBL" id="CAJFCJ010000009">
    <property type="protein sequence ID" value="CAD5118914.1"/>
    <property type="molecule type" value="Genomic_DNA"/>
</dbReference>
<dbReference type="Proteomes" id="UP000549394">
    <property type="component" value="Unassembled WGS sequence"/>
</dbReference>
<dbReference type="PANTHER" id="PTHR28616">
    <property type="entry name" value="COILED-COIL DOMAIN-CONTAINING PROTEIN 125"/>
    <property type="match status" value="1"/>
</dbReference>
<feature type="compositionally biased region" description="Gly residues" evidence="2">
    <location>
        <begin position="1"/>
        <end position="16"/>
    </location>
</feature>
<feature type="region of interest" description="Disordered" evidence="2">
    <location>
        <begin position="1"/>
        <end position="23"/>
    </location>
</feature>
<name>A0A7I8VTP8_9ANNE</name>
<protein>
    <submittedName>
        <fullName evidence="3">DgyrCDS7589</fullName>
    </submittedName>
</protein>
<keyword evidence="4" id="KW-1185">Reference proteome</keyword>
<evidence type="ECO:0000256" key="2">
    <source>
        <dbReference type="SAM" id="MobiDB-lite"/>
    </source>
</evidence>
<evidence type="ECO:0000256" key="1">
    <source>
        <dbReference type="SAM" id="Coils"/>
    </source>
</evidence>
<dbReference type="OrthoDB" id="9939852at2759"/>
<comment type="caution">
    <text evidence="3">The sequence shown here is derived from an EMBL/GenBank/DDBJ whole genome shotgun (WGS) entry which is preliminary data.</text>
</comment>
<proteinExistence type="predicted"/>
<dbReference type="PANTHER" id="PTHR28616:SF1">
    <property type="entry name" value="COILED-COIL DOMAIN-CONTAINING PROTEIN 125"/>
    <property type="match status" value="1"/>
</dbReference>
<dbReference type="InterPro" id="IPR034608">
    <property type="entry name" value="CCDC125"/>
</dbReference>
<dbReference type="AlphaFoldDB" id="A0A7I8VTP8"/>